<name>A0A9Q0GBC9_9ROSI</name>
<gene>
    <name evidence="2" type="ORF">Tsubulata_050879</name>
</gene>
<proteinExistence type="predicted"/>
<feature type="domain" description="SNF2 N-terminal" evidence="1">
    <location>
        <begin position="3"/>
        <end position="70"/>
    </location>
</feature>
<keyword evidence="3" id="KW-1185">Reference proteome</keyword>
<dbReference type="InterPro" id="IPR038718">
    <property type="entry name" value="SNF2-like_sf"/>
</dbReference>
<evidence type="ECO:0000313" key="3">
    <source>
        <dbReference type="Proteomes" id="UP001141552"/>
    </source>
</evidence>
<dbReference type="GO" id="GO:0005524">
    <property type="term" value="F:ATP binding"/>
    <property type="evidence" value="ECO:0007669"/>
    <property type="project" value="InterPro"/>
</dbReference>
<dbReference type="AlphaFoldDB" id="A0A9Q0GBC9"/>
<dbReference type="Proteomes" id="UP001141552">
    <property type="component" value="Unassembled WGS sequence"/>
</dbReference>
<organism evidence="2 3">
    <name type="scientific">Turnera subulata</name>
    <dbReference type="NCBI Taxonomy" id="218843"/>
    <lineage>
        <taxon>Eukaryota</taxon>
        <taxon>Viridiplantae</taxon>
        <taxon>Streptophyta</taxon>
        <taxon>Embryophyta</taxon>
        <taxon>Tracheophyta</taxon>
        <taxon>Spermatophyta</taxon>
        <taxon>Magnoliopsida</taxon>
        <taxon>eudicotyledons</taxon>
        <taxon>Gunneridae</taxon>
        <taxon>Pentapetalae</taxon>
        <taxon>rosids</taxon>
        <taxon>fabids</taxon>
        <taxon>Malpighiales</taxon>
        <taxon>Passifloraceae</taxon>
        <taxon>Turnera</taxon>
    </lineage>
</organism>
<protein>
    <recommendedName>
        <fullName evidence="1">SNF2 N-terminal domain-containing protein</fullName>
    </recommendedName>
</protein>
<dbReference type="InterPro" id="IPR000330">
    <property type="entry name" value="SNF2_N"/>
</dbReference>
<evidence type="ECO:0000313" key="2">
    <source>
        <dbReference type="EMBL" id="KAJ4845346.1"/>
    </source>
</evidence>
<sequence length="85" mass="9942">MDRLYAKIGPNLLRLKKDDVCLELPKKHDLTVWLRLTKCQQQQYKACLQSHLVRDTKNYSRFAALKTSLARALSEARAHYVRLEA</sequence>
<accession>A0A9Q0GBC9</accession>
<reference evidence="2" key="2">
    <citation type="journal article" date="2023" name="Plants (Basel)">
        <title>Annotation of the Turnera subulata (Passifloraceae) Draft Genome Reveals the S-Locus Evolved after the Divergence of Turneroideae from Passifloroideae in a Stepwise Manner.</title>
        <authorList>
            <person name="Henning P.M."/>
            <person name="Roalson E.H."/>
            <person name="Mir W."/>
            <person name="McCubbin A.G."/>
            <person name="Shore J.S."/>
        </authorList>
    </citation>
    <scope>NUCLEOTIDE SEQUENCE</scope>
    <source>
        <strain evidence="2">F60SS</strain>
    </source>
</reference>
<dbReference type="Gene3D" id="3.40.50.300">
    <property type="entry name" value="P-loop containing nucleotide triphosphate hydrolases"/>
    <property type="match status" value="1"/>
</dbReference>
<comment type="caution">
    <text evidence="2">The sequence shown here is derived from an EMBL/GenBank/DDBJ whole genome shotgun (WGS) entry which is preliminary data.</text>
</comment>
<dbReference type="EMBL" id="JAKUCV010001709">
    <property type="protein sequence ID" value="KAJ4845346.1"/>
    <property type="molecule type" value="Genomic_DNA"/>
</dbReference>
<dbReference type="Pfam" id="PF00176">
    <property type="entry name" value="SNF2-rel_dom"/>
    <property type="match status" value="1"/>
</dbReference>
<reference evidence="2" key="1">
    <citation type="submission" date="2022-02" db="EMBL/GenBank/DDBJ databases">
        <authorList>
            <person name="Henning P.M."/>
            <person name="McCubbin A.G."/>
            <person name="Shore J.S."/>
        </authorList>
    </citation>
    <scope>NUCLEOTIDE SEQUENCE</scope>
    <source>
        <strain evidence="2">F60SS</strain>
        <tissue evidence="2">Leaves</tissue>
    </source>
</reference>
<dbReference type="InterPro" id="IPR027417">
    <property type="entry name" value="P-loop_NTPase"/>
</dbReference>
<evidence type="ECO:0000259" key="1">
    <source>
        <dbReference type="Pfam" id="PF00176"/>
    </source>
</evidence>
<dbReference type="Gene3D" id="3.40.50.10810">
    <property type="entry name" value="Tandem AAA-ATPase domain"/>
    <property type="match status" value="1"/>
</dbReference>